<dbReference type="FunFam" id="3.30.160.60:FF:000145">
    <property type="entry name" value="Zinc finger protein 574"/>
    <property type="match status" value="1"/>
</dbReference>
<reference evidence="11" key="1">
    <citation type="submission" date="2014-03" db="EMBL/GenBank/DDBJ databases">
        <authorList>
            <person name="Aksoy S."/>
            <person name="Warren W."/>
            <person name="Wilson R.K."/>
        </authorList>
    </citation>
    <scope>NUCLEOTIDE SEQUENCE [LARGE SCALE GENOMIC DNA]</scope>
    <source>
        <strain evidence="11">IAEA</strain>
    </source>
</reference>
<feature type="domain" description="C2H2-type" evidence="9">
    <location>
        <begin position="372"/>
        <end position="399"/>
    </location>
</feature>
<feature type="domain" description="C2H2-type" evidence="9">
    <location>
        <begin position="310"/>
        <end position="339"/>
    </location>
</feature>
<comment type="subcellular location">
    <subcellularLocation>
        <location evidence="1">Nucleus</location>
    </subcellularLocation>
</comment>
<feature type="domain" description="C2H2-type" evidence="9">
    <location>
        <begin position="428"/>
        <end position="455"/>
    </location>
</feature>
<dbReference type="Gene3D" id="3.40.1800.20">
    <property type="match status" value="1"/>
</dbReference>
<keyword evidence="11" id="KW-1185">Reference proteome</keyword>
<dbReference type="PANTHER" id="PTHR24393">
    <property type="entry name" value="ZINC FINGER PROTEIN"/>
    <property type="match status" value="1"/>
</dbReference>
<feature type="compositionally biased region" description="Polar residues" evidence="8">
    <location>
        <begin position="238"/>
        <end position="250"/>
    </location>
</feature>
<protein>
    <recommendedName>
        <fullName evidence="9">C2H2-type domain-containing protein</fullName>
    </recommendedName>
</protein>
<feature type="domain" description="C2H2-type" evidence="9">
    <location>
        <begin position="488"/>
        <end position="516"/>
    </location>
</feature>
<evidence type="ECO:0000256" key="8">
    <source>
        <dbReference type="SAM" id="MobiDB-lite"/>
    </source>
</evidence>
<keyword evidence="5" id="KW-0862">Zinc</keyword>
<keyword evidence="6" id="KW-0539">Nucleus</keyword>
<feature type="domain" description="C2H2-type" evidence="9">
    <location>
        <begin position="340"/>
        <end position="368"/>
    </location>
</feature>
<evidence type="ECO:0000259" key="9">
    <source>
        <dbReference type="PROSITE" id="PS50157"/>
    </source>
</evidence>
<dbReference type="InterPro" id="IPR036236">
    <property type="entry name" value="Znf_C2H2_sf"/>
</dbReference>
<sequence length="596" mass="69043">MSLCQLCAKSCEEYRNLYDEHGQGTDVYDITVKYFDPMLLSSNIEEDARVICCSCWRHISEFYEFQNSVLTIQNKLESESKHLIPLIKLEDEILLDQELLPKSECELSLNDVLDGEYLGIRGNDIFNDGTKHQPANSDDEKPLITRTKRKSRIKSESIKKFIAKKKISKKNASKTPQQRTEVIRKSKRTIAAINENHNNSKQENNEIFLNTENIANDNIEVVKKSKLNVNLTFHTSNEIPNNIENTSSNYDSEDNRAASTDGRETHFNRSQDYDAFISEWKQDLSCVVCNAEFSTLALLRSHFRQEHPNHKCYVLCCQRKFFHRYQLVEHIRVHIKPDIFKCEVCGKCAPHSRGLRKHIRERHTKEGQERQYECNICQKRFTKKPILKAHMEIHVTGSKDHICKECGKGFVLETRLKAHERSVHNIACVCDQCGKTVPGKYALKRHLLEHAGVTKRKWTCDQCEAQLNSHYALKRHKEAIHHDGTTVYVCKECGKIAPSAQALRCHKKYVHQAERKYKCSICDKAFKVAIVLKEHMAAHTGEDLYQCPYCPKTFKVSSNMHHHRKKSHPIEWAEARQNKQQTNKVDVNLVSNEVIL</sequence>
<evidence type="ECO:0000256" key="5">
    <source>
        <dbReference type="ARBA" id="ARBA00022833"/>
    </source>
</evidence>
<dbReference type="SUPFAM" id="SSF57716">
    <property type="entry name" value="Glucocorticoid receptor-like (DNA-binding domain)"/>
    <property type="match status" value="1"/>
</dbReference>
<dbReference type="PANTHER" id="PTHR24393:SF60">
    <property type="entry name" value="ZINC FINGER AND BTB DOMAIN-CONTAINING PROTEIN 16"/>
    <property type="match status" value="1"/>
</dbReference>
<dbReference type="FunFam" id="3.30.160.60:FF:000110">
    <property type="entry name" value="Zinc finger protein-like"/>
    <property type="match status" value="1"/>
</dbReference>
<evidence type="ECO:0000256" key="2">
    <source>
        <dbReference type="ARBA" id="ARBA00022723"/>
    </source>
</evidence>
<evidence type="ECO:0000256" key="4">
    <source>
        <dbReference type="ARBA" id="ARBA00022771"/>
    </source>
</evidence>
<dbReference type="SMART" id="SM00868">
    <property type="entry name" value="zf-AD"/>
    <property type="match status" value="1"/>
</dbReference>
<dbReference type="SUPFAM" id="SSF57667">
    <property type="entry name" value="beta-beta-alpha zinc fingers"/>
    <property type="match status" value="5"/>
</dbReference>
<dbReference type="InterPro" id="IPR012934">
    <property type="entry name" value="Znf_AD"/>
</dbReference>
<dbReference type="Proteomes" id="UP000091820">
    <property type="component" value="Unassembled WGS sequence"/>
</dbReference>
<dbReference type="GO" id="GO:0000978">
    <property type="term" value="F:RNA polymerase II cis-regulatory region sequence-specific DNA binding"/>
    <property type="evidence" value="ECO:0007669"/>
    <property type="project" value="TreeGrafter"/>
</dbReference>
<keyword evidence="3" id="KW-0677">Repeat</keyword>
<dbReference type="Gene3D" id="3.30.160.60">
    <property type="entry name" value="Classic Zinc Finger"/>
    <property type="match status" value="6"/>
</dbReference>
<feature type="domain" description="C2H2-type" evidence="9">
    <location>
        <begin position="284"/>
        <end position="312"/>
    </location>
</feature>
<name>A0A1A9W947_9MUSC</name>
<dbReference type="VEuPathDB" id="VectorBase:GBRI010769"/>
<evidence type="ECO:0000256" key="6">
    <source>
        <dbReference type="ARBA" id="ARBA00023242"/>
    </source>
</evidence>
<feature type="compositionally biased region" description="Basic and acidic residues" evidence="8">
    <location>
        <begin position="253"/>
        <end position="263"/>
    </location>
</feature>
<dbReference type="Pfam" id="PF00096">
    <property type="entry name" value="zf-C2H2"/>
    <property type="match status" value="5"/>
</dbReference>
<reference evidence="10" key="2">
    <citation type="submission" date="2020-05" db="UniProtKB">
        <authorList>
            <consortium name="EnsemblMetazoa"/>
        </authorList>
    </citation>
    <scope>IDENTIFICATION</scope>
    <source>
        <strain evidence="10">IAEA</strain>
    </source>
</reference>
<dbReference type="InterPro" id="IPR013087">
    <property type="entry name" value="Znf_C2H2_type"/>
</dbReference>
<dbReference type="SMART" id="SM00355">
    <property type="entry name" value="ZnF_C2H2"/>
    <property type="match status" value="10"/>
</dbReference>
<dbReference type="GO" id="GO:0005634">
    <property type="term" value="C:nucleus"/>
    <property type="evidence" value="ECO:0007669"/>
    <property type="project" value="UniProtKB-SubCell"/>
</dbReference>
<dbReference type="GO" id="GO:0001228">
    <property type="term" value="F:DNA-binding transcription activator activity, RNA polymerase II-specific"/>
    <property type="evidence" value="ECO:0007669"/>
    <property type="project" value="TreeGrafter"/>
</dbReference>
<dbReference type="GO" id="GO:0008270">
    <property type="term" value="F:zinc ion binding"/>
    <property type="evidence" value="ECO:0007669"/>
    <property type="project" value="UniProtKB-KW"/>
</dbReference>
<evidence type="ECO:0000256" key="7">
    <source>
        <dbReference type="PROSITE-ProRule" id="PRU00042"/>
    </source>
</evidence>
<evidence type="ECO:0000256" key="3">
    <source>
        <dbReference type="ARBA" id="ARBA00022737"/>
    </source>
</evidence>
<dbReference type="STRING" id="37001.A0A1A9W947"/>
<evidence type="ECO:0000313" key="11">
    <source>
        <dbReference type="Proteomes" id="UP000091820"/>
    </source>
</evidence>
<proteinExistence type="predicted"/>
<dbReference type="PROSITE" id="PS00028">
    <property type="entry name" value="ZINC_FINGER_C2H2_1"/>
    <property type="match status" value="7"/>
</dbReference>
<accession>A0A1A9W947</accession>
<dbReference type="PROSITE" id="PS50157">
    <property type="entry name" value="ZINC_FINGER_C2H2_2"/>
    <property type="match status" value="9"/>
</dbReference>
<feature type="domain" description="C2H2-type" evidence="9">
    <location>
        <begin position="401"/>
        <end position="424"/>
    </location>
</feature>
<feature type="region of interest" description="Disordered" evidence="8">
    <location>
        <begin position="238"/>
        <end position="263"/>
    </location>
</feature>
<feature type="domain" description="C2H2-type" evidence="9">
    <location>
        <begin position="545"/>
        <end position="573"/>
    </location>
</feature>
<feature type="domain" description="C2H2-type" evidence="9">
    <location>
        <begin position="517"/>
        <end position="544"/>
    </location>
</feature>
<dbReference type="EnsemblMetazoa" id="GBRI010769-RA">
    <property type="protein sequence ID" value="GBRI010769-PA"/>
    <property type="gene ID" value="GBRI010769"/>
</dbReference>
<evidence type="ECO:0000256" key="1">
    <source>
        <dbReference type="ARBA" id="ARBA00004123"/>
    </source>
</evidence>
<keyword evidence="2" id="KW-0479">Metal-binding</keyword>
<organism evidence="10 11">
    <name type="scientific">Glossina brevipalpis</name>
    <dbReference type="NCBI Taxonomy" id="37001"/>
    <lineage>
        <taxon>Eukaryota</taxon>
        <taxon>Metazoa</taxon>
        <taxon>Ecdysozoa</taxon>
        <taxon>Arthropoda</taxon>
        <taxon>Hexapoda</taxon>
        <taxon>Insecta</taxon>
        <taxon>Pterygota</taxon>
        <taxon>Neoptera</taxon>
        <taxon>Endopterygota</taxon>
        <taxon>Diptera</taxon>
        <taxon>Brachycera</taxon>
        <taxon>Muscomorpha</taxon>
        <taxon>Hippoboscoidea</taxon>
        <taxon>Glossinidae</taxon>
        <taxon>Glossina</taxon>
    </lineage>
</organism>
<evidence type="ECO:0000313" key="10">
    <source>
        <dbReference type="EnsemblMetazoa" id="GBRI010769-PA"/>
    </source>
</evidence>
<dbReference type="Pfam" id="PF13912">
    <property type="entry name" value="zf-C2H2_6"/>
    <property type="match status" value="3"/>
</dbReference>
<dbReference type="AlphaFoldDB" id="A0A1A9W947"/>
<keyword evidence="4 7" id="KW-0863">Zinc-finger</keyword>